<dbReference type="GO" id="GO:0005847">
    <property type="term" value="C:mRNA cleavage and polyadenylation specificity factor complex"/>
    <property type="evidence" value="ECO:0007669"/>
    <property type="project" value="TreeGrafter"/>
</dbReference>
<dbReference type="Pfam" id="PF12295">
    <property type="entry name" value="Symplekin_C"/>
    <property type="match status" value="1"/>
</dbReference>
<comment type="subcellular location">
    <subcellularLocation>
        <location evidence="1">Nucleus</location>
    </subcellularLocation>
</comment>
<dbReference type="Proteomes" id="UP000616769">
    <property type="component" value="Unassembled WGS sequence"/>
</dbReference>
<feature type="domain" description="Symplekin/Pta1 N-terminal" evidence="4">
    <location>
        <begin position="100"/>
        <end position="320"/>
    </location>
</feature>
<feature type="domain" description="Symplekin C-terminal" evidence="5">
    <location>
        <begin position="864"/>
        <end position="1043"/>
    </location>
</feature>
<comment type="caution">
    <text evidence="6">The sequence shown here is derived from an EMBL/GenBank/DDBJ whole genome shotgun (WGS) entry which is preliminary data.</text>
</comment>
<dbReference type="EMBL" id="JXLN01013336">
    <property type="protein sequence ID" value="KPM09260.1"/>
    <property type="molecule type" value="Genomic_DNA"/>
</dbReference>
<accession>A0A132AFP8</accession>
<evidence type="ECO:0000313" key="6">
    <source>
        <dbReference type="EMBL" id="KPM09260.1"/>
    </source>
</evidence>
<evidence type="ECO:0000313" key="7">
    <source>
        <dbReference type="Proteomes" id="UP000616769"/>
    </source>
</evidence>
<dbReference type="PANTHER" id="PTHR15245:SF20">
    <property type="entry name" value="SYMPLEKIN"/>
    <property type="match status" value="1"/>
</dbReference>
<dbReference type="GO" id="GO:0006397">
    <property type="term" value="P:mRNA processing"/>
    <property type="evidence" value="ECO:0007669"/>
    <property type="project" value="UniProtKB-KW"/>
</dbReference>
<dbReference type="InterPro" id="IPR016024">
    <property type="entry name" value="ARM-type_fold"/>
</dbReference>
<gene>
    <name evidence="6" type="ORF">QR98_0077940</name>
</gene>
<reference evidence="6 7" key="1">
    <citation type="journal article" date="2015" name="Parasit. Vectors">
        <title>Draft genome of the scabies mite.</title>
        <authorList>
            <person name="Rider S.D.Jr."/>
            <person name="Morgan M.S."/>
            <person name="Arlian L.G."/>
        </authorList>
    </citation>
    <scope>NUCLEOTIDE SEQUENCE [LARGE SCALE GENOMIC DNA]</scope>
    <source>
        <strain evidence="6">Arlian Lab</strain>
    </source>
</reference>
<evidence type="ECO:0000256" key="2">
    <source>
        <dbReference type="ARBA" id="ARBA00022664"/>
    </source>
</evidence>
<dbReference type="Pfam" id="PF11935">
    <property type="entry name" value="SYMPK_PTA1_N"/>
    <property type="match status" value="1"/>
</dbReference>
<dbReference type="PANTHER" id="PTHR15245">
    <property type="entry name" value="SYMPLEKIN-RELATED"/>
    <property type="match status" value="1"/>
</dbReference>
<dbReference type="VEuPathDB" id="VectorBase:SSCA003749"/>
<sequence>MSEDQASNSIETKVIELLENAIVSTVESEKVSYLNQAQELVINHDILDNFLDEILGFQNDLFSEVRKFVSGFIECTCKKEPDYFPKLIINLCLMLSDQVPNVLKRVIQSFTQLYKIFLIWTSKAKCKDELESTWEAWNQIKNQVFSLIDLTENDGVRTQCVKFIETVIICQTKRDAYSKEEEFSLDSISSFTPKFIDIDSMEEEARQLFEQLINFQSKIHISSVNLMATMQSLSLIARQRSRLFYNKVVEAFETLSLNLPPTLTKSQVNSVNKQLKLHLIMLAKHQFMSFSKHQTNLAQAFGNIGVKQHEISRYLPETKKRPLKSDLDQSNELKRIKIEIDDDDDEMDNNNNNGNNDEHGSKLNLDSCLHDFSRKLSRYDAIKAADITAKDLINRLNDLNLVSELVISSLSQMPDDISSNDALFLQGFTFSFDHAVIAKKFAFYLTGIGLGPGFDEIQTKYIKMFENQYRIKLDEETQKRVISLIKKIIFKEMKNQQQSYSKVKLVQSGKMMTSSMRIKHLKLEDITKPLKREEKINQIEKCLSRILQSHKQGQMTSKQMENNRRIIGKLSSDFFEHEQLNHLIKKFIFHDLRSRYDILMNAVYLKYIEIKTNPNKNESSYSDYLLWIIRNIIENCELIDQDYFIQKFYLESPRLDQKLIDYFMTYVANSPESALNVLKLLIERRPSYRAQFLENLLKYSIETSDAVTHQKALKLIKEIYLNPTMKNKILIEKFSLDCLQKMKYIEKGTNQQQTKSFEDNEDRITILLSLYLLLLPINLKLLHELPSVYTESGSQTKRLILRLIQEPIEDIDMNSPELIVFVQNCSTGSETLVSRVIHILTEKQPPSLLLVQSVKNLYQKSVFDVRFLIPVLCGFSKLEIIEILPQLIKLNPTVVKEVFNRLLIAKDPNNKSTISPADLMISLHNIDTSKCNLKNIIKAIQLCFEEKTIFTAEVLAVVMQMLIEQSTLPTLLMRTIIQTLSHFPRLIGFIMNNIMQKLILKQVWNQRKVWEGFIKCCQRMIPHSFHVLLQLPSNQLVSVFENCPEIKPALMNYLQELNEQQLSLVPQSLLDVIMSTTSNDINQKNHPQQVEDHHQMENFELVG</sequence>
<name>A0A132AFP8_SARSC</name>
<dbReference type="AlphaFoldDB" id="A0A132AFP8"/>
<dbReference type="InterPro" id="IPR021850">
    <property type="entry name" value="Symplekin/Pta1"/>
</dbReference>
<dbReference type="OrthoDB" id="331600at2759"/>
<organism evidence="6 7">
    <name type="scientific">Sarcoptes scabiei</name>
    <name type="common">Itch mite</name>
    <name type="synonym">Acarus scabiei</name>
    <dbReference type="NCBI Taxonomy" id="52283"/>
    <lineage>
        <taxon>Eukaryota</taxon>
        <taxon>Metazoa</taxon>
        <taxon>Ecdysozoa</taxon>
        <taxon>Arthropoda</taxon>
        <taxon>Chelicerata</taxon>
        <taxon>Arachnida</taxon>
        <taxon>Acari</taxon>
        <taxon>Acariformes</taxon>
        <taxon>Sarcoptiformes</taxon>
        <taxon>Astigmata</taxon>
        <taxon>Psoroptidia</taxon>
        <taxon>Sarcoptoidea</taxon>
        <taxon>Sarcoptidae</taxon>
        <taxon>Sarcoptinae</taxon>
        <taxon>Sarcoptes</taxon>
    </lineage>
</organism>
<keyword evidence="2" id="KW-0507">mRNA processing</keyword>
<protein>
    <submittedName>
        <fullName evidence="6">Symplekin-like protein</fullName>
    </submittedName>
</protein>
<evidence type="ECO:0000259" key="4">
    <source>
        <dbReference type="Pfam" id="PF11935"/>
    </source>
</evidence>
<dbReference type="SUPFAM" id="SSF48371">
    <property type="entry name" value="ARM repeat"/>
    <property type="match status" value="1"/>
</dbReference>
<dbReference type="InterPro" id="IPR032460">
    <property type="entry name" value="Symplekin/Pta1_N"/>
</dbReference>
<evidence type="ECO:0000256" key="1">
    <source>
        <dbReference type="ARBA" id="ARBA00004123"/>
    </source>
</evidence>
<dbReference type="InterPro" id="IPR022075">
    <property type="entry name" value="Symplekin_C"/>
</dbReference>
<dbReference type="Gene3D" id="1.25.10.10">
    <property type="entry name" value="Leucine-rich Repeat Variant"/>
    <property type="match status" value="1"/>
</dbReference>
<evidence type="ECO:0000259" key="5">
    <source>
        <dbReference type="Pfam" id="PF12295"/>
    </source>
</evidence>
<evidence type="ECO:0000256" key="3">
    <source>
        <dbReference type="ARBA" id="ARBA00023242"/>
    </source>
</evidence>
<keyword evidence="3" id="KW-0539">Nucleus</keyword>
<proteinExistence type="predicted"/>
<dbReference type="InterPro" id="IPR011989">
    <property type="entry name" value="ARM-like"/>
</dbReference>